<feature type="compositionally biased region" description="Acidic residues" evidence="1">
    <location>
        <begin position="144"/>
        <end position="153"/>
    </location>
</feature>
<proteinExistence type="predicted"/>
<dbReference type="PANTHER" id="PTHR28020:SF1">
    <property type="entry name" value="YAP1-BINDING PROTEIN 1-RELATED"/>
    <property type="match status" value="1"/>
</dbReference>
<reference evidence="2 3" key="1">
    <citation type="submission" date="2018-10" db="EMBL/GenBank/DDBJ databases">
        <title>Fifty Aureobasidium pullulans genomes reveal a recombining polyextremotolerant generalist.</title>
        <authorList>
            <person name="Gostincar C."/>
            <person name="Turk M."/>
            <person name="Zajc J."/>
            <person name="Gunde-Cimerman N."/>
        </authorList>
    </citation>
    <scope>NUCLEOTIDE SEQUENCE [LARGE SCALE GENOMIC DNA]</scope>
    <source>
        <strain evidence="2 3">EXF-10751</strain>
    </source>
</reference>
<dbReference type="EMBL" id="QZAN01000009">
    <property type="protein sequence ID" value="THW66085.1"/>
    <property type="molecule type" value="Genomic_DNA"/>
</dbReference>
<organism evidence="2 3">
    <name type="scientific">Aureobasidium pullulans</name>
    <name type="common">Black yeast</name>
    <name type="synonym">Pullularia pullulans</name>
    <dbReference type="NCBI Taxonomy" id="5580"/>
    <lineage>
        <taxon>Eukaryota</taxon>
        <taxon>Fungi</taxon>
        <taxon>Dikarya</taxon>
        <taxon>Ascomycota</taxon>
        <taxon>Pezizomycotina</taxon>
        <taxon>Dothideomycetes</taxon>
        <taxon>Dothideomycetidae</taxon>
        <taxon>Dothideales</taxon>
        <taxon>Saccotheciaceae</taxon>
        <taxon>Aureobasidium</taxon>
    </lineage>
</organism>
<evidence type="ECO:0000313" key="2">
    <source>
        <dbReference type="EMBL" id="THW66085.1"/>
    </source>
</evidence>
<feature type="region of interest" description="Disordered" evidence="1">
    <location>
        <begin position="143"/>
        <end position="179"/>
    </location>
</feature>
<dbReference type="GO" id="GO:0034599">
    <property type="term" value="P:cellular response to oxidative stress"/>
    <property type="evidence" value="ECO:0007669"/>
    <property type="project" value="InterPro"/>
</dbReference>
<feature type="region of interest" description="Disordered" evidence="1">
    <location>
        <begin position="565"/>
        <end position="585"/>
    </location>
</feature>
<evidence type="ECO:0000256" key="1">
    <source>
        <dbReference type="SAM" id="MobiDB-lite"/>
    </source>
</evidence>
<dbReference type="GO" id="GO:0005737">
    <property type="term" value="C:cytoplasm"/>
    <property type="evidence" value="ECO:0007669"/>
    <property type="project" value="TreeGrafter"/>
</dbReference>
<comment type="caution">
    <text evidence="2">The sequence shown here is derived from an EMBL/GenBank/DDBJ whole genome shotgun (WGS) entry which is preliminary data.</text>
</comment>
<evidence type="ECO:0000313" key="3">
    <source>
        <dbReference type="Proteomes" id="UP000310421"/>
    </source>
</evidence>
<dbReference type="Proteomes" id="UP000310421">
    <property type="component" value="Unassembled WGS sequence"/>
</dbReference>
<sequence>MPLSLPEMTNNTRSKRRQPHPTSVSAQLDSPLWTTSLLPTSQQHHIMAEKNPLIEALPPATDYITYLTIIEYNLNPESLPTLHQVLQDTKLTTNIGWDLVHLLVPLLPNSDECLQDIARLGNPREVILKVTESLRLIDFQGLEPDTEDDEPIAGEETNPAYHPAKTEPVGSSSGKTTQAVETPAPLPLSVLQFTSLLSMLSTLHTRIKTQYPSRFLSTTLQAILVSFSNSVSHKEELISAIVQFVKNVSGTKRPNLPPRKSSTQILSANFKSSAPDPESDTAEKSPSASEAAIQKRLFQSFITHVFEDYMLSLDSDRDAPGLAWCSRLQEKLHPERTIPGKPSMTDRFILDEELAARLTAVGGLVALARDLGMERRDLLPAMEKADPGHSLVPDNEDEFPKTANDIPLSKVGSLFMFAAANVATVLYSTPKPKDMFSIFPEHQKVLHNYIASSSDMGTTIGTEPEAVLDAVLALAILAVEDDHVGEPADSEEFSQYLQYLSLISSNSPSPSIRYHAFYLASTILRSNPSDAERLAFIKDTLEHCPFDNLKVAAISWVKGETIEANPPTPIHSHKPEQHGSVQDGKDNDSVFATPVALDSLAPYLFPDLTHDLTSTSITESWLTFQQSLHFYLASLNFYYLLLSAQHLHEPLAIGDLHSNNDVAGSFLQPLRVASARFKEGKANGELASVWEDTGKNDTHMAELDLLDVTLERVTAGVTRLNQVQA</sequence>
<dbReference type="PANTHER" id="PTHR28020">
    <property type="entry name" value="YAP1-BINDING PROTEIN 1-RELATED"/>
    <property type="match status" value="1"/>
</dbReference>
<gene>
    <name evidence="2" type="ORF">D6D20_01605</name>
</gene>
<dbReference type="AlphaFoldDB" id="A0A4S8ZJG2"/>
<dbReference type="InterPro" id="IPR040347">
    <property type="entry name" value="YBP1/2"/>
</dbReference>
<accession>A0A4S8ZJG2</accession>
<feature type="region of interest" description="Disordered" evidence="1">
    <location>
        <begin position="1"/>
        <end position="27"/>
    </location>
</feature>
<protein>
    <submittedName>
        <fullName evidence="2">DUF1760-domain-containing protein</fullName>
    </submittedName>
</protein>
<feature type="compositionally biased region" description="Polar residues" evidence="1">
    <location>
        <begin position="169"/>
        <end position="179"/>
    </location>
</feature>
<feature type="compositionally biased region" description="Basic and acidic residues" evidence="1">
    <location>
        <begin position="573"/>
        <end position="585"/>
    </location>
</feature>
<dbReference type="Pfam" id="PF08568">
    <property type="entry name" value="Kinetochor_Ybp2"/>
    <property type="match status" value="1"/>
</dbReference>
<dbReference type="InterPro" id="IPR013877">
    <property type="entry name" value="YAP-bd/ALF4/Glomulin"/>
</dbReference>
<name>A0A4S8ZJG2_AURPU</name>